<feature type="region of interest" description="Disordered" evidence="1">
    <location>
        <begin position="457"/>
        <end position="496"/>
    </location>
</feature>
<organism evidence="3">
    <name type="scientific">viral metagenome</name>
    <dbReference type="NCBI Taxonomy" id="1070528"/>
    <lineage>
        <taxon>unclassified sequences</taxon>
        <taxon>metagenomes</taxon>
        <taxon>organismal metagenomes</taxon>
    </lineage>
</organism>
<reference evidence="3" key="1">
    <citation type="journal article" date="2020" name="Nature">
        <title>Giant virus diversity and host interactions through global metagenomics.</title>
        <authorList>
            <person name="Schulz F."/>
            <person name="Roux S."/>
            <person name="Paez-Espino D."/>
            <person name="Jungbluth S."/>
            <person name="Walsh D.A."/>
            <person name="Denef V.J."/>
            <person name="McMahon K.D."/>
            <person name="Konstantinidis K.T."/>
            <person name="Eloe-Fadrosh E.A."/>
            <person name="Kyrpides N.C."/>
            <person name="Woyke T."/>
        </authorList>
    </citation>
    <scope>NUCLEOTIDE SEQUENCE</scope>
    <source>
        <strain evidence="3">GVMAG-M-3300021343-4</strain>
    </source>
</reference>
<dbReference type="Pfam" id="PF09588">
    <property type="entry name" value="YqaJ"/>
    <property type="match status" value="1"/>
</dbReference>
<dbReference type="InterPro" id="IPR011604">
    <property type="entry name" value="PDDEXK-like_dom_sf"/>
</dbReference>
<dbReference type="InterPro" id="IPR011335">
    <property type="entry name" value="Restrct_endonuc-II-like"/>
</dbReference>
<dbReference type="InterPro" id="IPR051703">
    <property type="entry name" value="NF-kappa-B_Signaling_Reg"/>
</dbReference>
<evidence type="ECO:0000313" key="3">
    <source>
        <dbReference type="EMBL" id="QHT04923.1"/>
    </source>
</evidence>
<proteinExistence type="predicted"/>
<evidence type="ECO:0000256" key="1">
    <source>
        <dbReference type="SAM" id="MobiDB-lite"/>
    </source>
</evidence>
<accession>A0A6C0CKU8</accession>
<dbReference type="InterPro" id="IPR017482">
    <property type="entry name" value="Lambda-type_endonuclease"/>
</dbReference>
<dbReference type="InterPro" id="IPR019080">
    <property type="entry name" value="YqaJ_viral_recombinase"/>
</dbReference>
<dbReference type="NCBIfam" id="TIGR03033">
    <property type="entry name" value="phage_rel_nuc"/>
    <property type="match status" value="1"/>
</dbReference>
<dbReference type="SUPFAM" id="SSF52980">
    <property type="entry name" value="Restriction endonuclease-like"/>
    <property type="match status" value="1"/>
</dbReference>
<dbReference type="Gene3D" id="3.90.320.10">
    <property type="match status" value="1"/>
</dbReference>
<dbReference type="PANTHER" id="PTHR46609:SF6">
    <property type="entry name" value="EXONUCLEASE, PHAGE-TYPE_RECB, C-TERMINAL DOMAIN-CONTAINING PROTEIN-RELATED"/>
    <property type="match status" value="1"/>
</dbReference>
<feature type="domain" description="YqaJ viral recombinase" evidence="2">
    <location>
        <begin position="135"/>
        <end position="242"/>
    </location>
</feature>
<dbReference type="PANTHER" id="PTHR46609">
    <property type="entry name" value="EXONUCLEASE, PHAGE-TYPE/RECB, C-TERMINAL DOMAIN-CONTAINING PROTEIN"/>
    <property type="match status" value="1"/>
</dbReference>
<sequence>MRKDVLIDIKKELEDIVLKCNELNKKIEYAIQNDYADDVDAEDASDGDADAWEDITTIKPKKVVLDKTMKKLIKINKAQPEQRTGPWYELRKKMVTASDVACTLRNIPDVCDAYFKEFMINSRDYYKKYKKGSCCNPYSNKKEFIYKKCNKGKSFTGSIATRWGQKYEPVATEIYEKHNKLQVLEFGLMPHPTLEWLGASPDGITDKNVMLEIKCPFRRKITGIPPFYYWIQVQIQLEVCGLKYCDFLECTIWEYKTEQDFLDDAPSYGDNHELLGQTLYGKDKGIVGTLVDASKTCQISDAQPDDKIEDFDFPLTHYYPFTPRVKLDPPTTIKDIYARITNQFRGVQYYVLEYVYEKNPKTNRVSKVTGRITLADGTIEEIVSTETALYKAKPDILMQACKKYPDKHILVWTWWKLFEDSTVRIKRNKKWFKQNSSEIKRIWDLVLYYRENSGELDTVEDVDPNEDPVSSDDDESSSDEESSSIEPPVLDAMVDL</sequence>
<dbReference type="AlphaFoldDB" id="A0A6C0CKU8"/>
<name>A0A6C0CKU8_9ZZZZ</name>
<dbReference type="EMBL" id="MN739444">
    <property type="protein sequence ID" value="QHT04923.1"/>
    <property type="molecule type" value="Genomic_DNA"/>
</dbReference>
<protein>
    <recommendedName>
        <fullName evidence="2">YqaJ viral recombinase domain-containing protein</fullName>
    </recommendedName>
</protein>
<evidence type="ECO:0000259" key="2">
    <source>
        <dbReference type="Pfam" id="PF09588"/>
    </source>
</evidence>
<dbReference type="CDD" id="cd22343">
    <property type="entry name" value="PDDEXK_lambda_exonuclease-like"/>
    <property type="match status" value="1"/>
</dbReference>
<feature type="compositionally biased region" description="Acidic residues" evidence="1">
    <location>
        <begin position="457"/>
        <end position="483"/>
    </location>
</feature>